<dbReference type="PANTHER" id="PTHR19321">
    <property type="entry name" value="PROTEIN REGULATOR OF CYTOKINESIS 1 PRC1-RELATED"/>
    <property type="match status" value="1"/>
</dbReference>
<dbReference type="InParanoid" id="D8RRW7"/>
<keyword evidence="5" id="KW-1185">Reference proteome</keyword>
<dbReference type="Proteomes" id="UP000001514">
    <property type="component" value="Unassembled WGS sequence"/>
</dbReference>
<dbReference type="EMBL" id="GL377588">
    <property type="protein sequence ID" value="EFJ24958.1"/>
    <property type="molecule type" value="Genomic_DNA"/>
</dbReference>
<feature type="coiled-coil region" evidence="3">
    <location>
        <begin position="436"/>
        <end position="470"/>
    </location>
</feature>
<dbReference type="GO" id="GO:0005819">
    <property type="term" value="C:spindle"/>
    <property type="evidence" value="ECO:0000318"/>
    <property type="project" value="GO_Central"/>
</dbReference>
<sequence>MAPLELSINPLVWSGRSALPAATPSIRVLLLAARCVLFAGITSKGIVDFSELLVSIRSRVFMCARGLDRIDEEIDRSPDRRIGVDFVGANANSEAGAWNLTMFALGLFDTLKIVPVVSNKMTDYGNASCKECRQLIDLGTRILILEAMEGEDTTCRSLLRELQSIWEEMGQSDEERDRMLLQLEQECLDVYRRKVDQANSVRAGLHQLLADSESELASLLLLLGDRPCTLEKRSGTTLREQLLSVSPQLECLRLRKEERLKQFEDVQCQIQRLSLEISPGTLQETENGAFCWKDLLLRKLYETMSTIASFKSFRIKRLRTQLHKFSELLEVLQGYCVLLGTDYTEAVKEVHPSLCDPGQSRSISDETLEKLGKTIGSQDESRFNATRGAHLSLKRAERARVIVAKLPNLLESLKSKTRSWGTKEAGPSYITGYISLLAILEEYSLLRREKEEEKRRLREEKRMQEQLQTEQELLYGTKASKKGQVGLRVSGNNANRRLSIVPELLPAPKASNQGPQKGSRVKRYSPMMNYVALPKDPEAILKIRTISGVYTLLLSRIDADKFHTAGKDQSMAGAGASLLLVLLENSQGCFTKSGYNIFPVAGCKKDTGPPFKDGCGLAFSLNVTDTPDSHSQPVGKCRGVEFFVDNGTIAHLSGHVTSDDLQCTVSFQDGPGA</sequence>
<proteinExistence type="inferred from homology"/>
<evidence type="ECO:0000256" key="1">
    <source>
        <dbReference type="ARBA" id="ARBA00006187"/>
    </source>
</evidence>
<dbReference type="HOGENOM" id="CLU_408510_0_0_1"/>
<dbReference type="Pfam" id="PF03999">
    <property type="entry name" value="MAP65_ASE1"/>
    <property type="match status" value="2"/>
</dbReference>
<dbReference type="PANTHER" id="PTHR19321:SF41">
    <property type="entry name" value="FASCETTO-RELATED"/>
    <property type="match status" value="1"/>
</dbReference>
<evidence type="ECO:0000313" key="5">
    <source>
        <dbReference type="Proteomes" id="UP000001514"/>
    </source>
</evidence>
<organism evidence="5">
    <name type="scientific">Selaginella moellendorffii</name>
    <name type="common">Spikemoss</name>
    <dbReference type="NCBI Taxonomy" id="88036"/>
    <lineage>
        <taxon>Eukaryota</taxon>
        <taxon>Viridiplantae</taxon>
        <taxon>Streptophyta</taxon>
        <taxon>Embryophyta</taxon>
        <taxon>Tracheophyta</taxon>
        <taxon>Lycopodiopsida</taxon>
        <taxon>Selaginellales</taxon>
        <taxon>Selaginellaceae</taxon>
        <taxon>Selaginella</taxon>
    </lineage>
</organism>
<dbReference type="GO" id="GO:0008017">
    <property type="term" value="F:microtubule binding"/>
    <property type="evidence" value="ECO:0000318"/>
    <property type="project" value="GO_Central"/>
</dbReference>
<keyword evidence="3" id="KW-0175">Coiled coil</keyword>
<comment type="similarity">
    <text evidence="1">Belongs to the MAP65/ASE1 family.</text>
</comment>
<dbReference type="InterPro" id="IPR007145">
    <property type="entry name" value="MAP65_Ase1_PRC1"/>
</dbReference>
<dbReference type="STRING" id="88036.D8RRW7"/>
<evidence type="ECO:0000256" key="2">
    <source>
        <dbReference type="ARBA" id="ARBA00022701"/>
    </source>
</evidence>
<dbReference type="GO" id="GO:0000226">
    <property type="term" value="P:microtubule cytoskeleton organization"/>
    <property type="evidence" value="ECO:0000318"/>
    <property type="project" value="GO_Central"/>
</dbReference>
<dbReference type="Gene3D" id="1.20.58.1520">
    <property type="match status" value="1"/>
</dbReference>
<reference evidence="4 5" key="1">
    <citation type="journal article" date="2011" name="Science">
        <title>The Selaginella genome identifies genetic changes associated with the evolution of vascular plants.</title>
        <authorList>
            <person name="Banks J.A."/>
            <person name="Nishiyama T."/>
            <person name="Hasebe M."/>
            <person name="Bowman J.L."/>
            <person name="Gribskov M."/>
            <person name="dePamphilis C."/>
            <person name="Albert V.A."/>
            <person name="Aono N."/>
            <person name="Aoyama T."/>
            <person name="Ambrose B.A."/>
            <person name="Ashton N.W."/>
            <person name="Axtell M.J."/>
            <person name="Barker E."/>
            <person name="Barker M.S."/>
            <person name="Bennetzen J.L."/>
            <person name="Bonawitz N.D."/>
            <person name="Chapple C."/>
            <person name="Cheng C."/>
            <person name="Correa L.G."/>
            <person name="Dacre M."/>
            <person name="DeBarry J."/>
            <person name="Dreyer I."/>
            <person name="Elias M."/>
            <person name="Engstrom E.M."/>
            <person name="Estelle M."/>
            <person name="Feng L."/>
            <person name="Finet C."/>
            <person name="Floyd S.K."/>
            <person name="Frommer W.B."/>
            <person name="Fujita T."/>
            <person name="Gramzow L."/>
            <person name="Gutensohn M."/>
            <person name="Harholt J."/>
            <person name="Hattori M."/>
            <person name="Heyl A."/>
            <person name="Hirai T."/>
            <person name="Hiwatashi Y."/>
            <person name="Ishikawa M."/>
            <person name="Iwata M."/>
            <person name="Karol K.G."/>
            <person name="Koehler B."/>
            <person name="Kolukisaoglu U."/>
            <person name="Kubo M."/>
            <person name="Kurata T."/>
            <person name="Lalonde S."/>
            <person name="Li K."/>
            <person name="Li Y."/>
            <person name="Litt A."/>
            <person name="Lyons E."/>
            <person name="Manning G."/>
            <person name="Maruyama T."/>
            <person name="Michael T.P."/>
            <person name="Mikami K."/>
            <person name="Miyazaki S."/>
            <person name="Morinaga S."/>
            <person name="Murata T."/>
            <person name="Mueller-Roeber B."/>
            <person name="Nelson D.R."/>
            <person name="Obara M."/>
            <person name="Oguri Y."/>
            <person name="Olmstead R.G."/>
            <person name="Onodera N."/>
            <person name="Petersen B.L."/>
            <person name="Pils B."/>
            <person name="Prigge M."/>
            <person name="Rensing S.A."/>
            <person name="Riano-Pachon D.M."/>
            <person name="Roberts A.W."/>
            <person name="Sato Y."/>
            <person name="Scheller H.V."/>
            <person name="Schulz B."/>
            <person name="Schulz C."/>
            <person name="Shakirov E.V."/>
            <person name="Shibagaki N."/>
            <person name="Shinohara N."/>
            <person name="Shippen D.E."/>
            <person name="Soerensen I."/>
            <person name="Sotooka R."/>
            <person name="Sugimoto N."/>
            <person name="Sugita M."/>
            <person name="Sumikawa N."/>
            <person name="Tanurdzic M."/>
            <person name="Theissen G."/>
            <person name="Ulvskov P."/>
            <person name="Wakazuki S."/>
            <person name="Weng J.K."/>
            <person name="Willats W.W."/>
            <person name="Wipf D."/>
            <person name="Wolf P.G."/>
            <person name="Yang L."/>
            <person name="Zimmer A.D."/>
            <person name="Zhu Q."/>
            <person name="Mitros T."/>
            <person name="Hellsten U."/>
            <person name="Loque D."/>
            <person name="Otillar R."/>
            <person name="Salamov A."/>
            <person name="Schmutz J."/>
            <person name="Shapiro H."/>
            <person name="Lindquist E."/>
            <person name="Lucas S."/>
            <person name="Rokhsar D."/>
            <person name="Grigoriev I.V."/>
        </authorList>
    </citation>
    <scope>NUCLEOTIDE SEQUENCE [LARGE SCALE GENOMIC DNA]</scope>
</reference>
<dbReference type="eggNOG" id="KOG4302">
    <property type="taxonomic scope" value="Eukaryota"/>
</dbReference>
<dbReference type="GO" id="GO:0005874">
    <property type="term" value="C:microtubule"/>
    <property type="evidence" value="ECO:0007669"/>
    <property type="project" value="UniProtKB-KW"/>
</dbReference>
<gene>
    <name evidence="4" type="ORF">SELMODRAFT_414176</name>
</gene>
<dbReference type="KEGG" id="smo:SELMODRAFT_414176"/>
<accession>D8RRW7</accession>
<dbReference type="Gramene" id="EFJ24958">
    <property type="protein sequence ID" value="EFJ24958"/>
    <property type="gene ID" value="SELMODRAFT_414176"/>
</dbReference>
<name>D8RRW7_SELML</name>
<dbReference type="GO" id="GO:0005737">
    <property type="term" value="C:cytoplasm"/>
    <property type="evidence" value="ECO:0000318"/>
    <property type="project" value="GO_Central"/>
</dbReference>
<dbReference type="AlphaFoldDB" id="D8RRW7"/>
<keyword evidence="2" id="KW-0493">Microtubule</keyword>
<protein>
    <submittedName>
        <fullName evidence="4">Uncharacterized protein</fullName>
    </submittedName>
</protein>
<evidence type="ECO:0000313" key="4">
    <source>
        <dbReference type="EMBL" id="EFJ24958.1"/>
    </source>
</evidence>
<evidence type="ECO:0000256" key="3">
    <source>
        <dbReference type="SAM" id="Coils"/>
    </source>
</evidence>